<feature type="transmembrane region" description="Helical" evidence="6">
    <location>
        <begin position="49"/>
        <end position="74"/>
    </location>
</feature>
<dbReference type="OrthoDB" id="9778389at2"/>
<dbReference type="GO" id="GO:0005886">
    <property type="term" value="C:plasma membrane"/>
    <property type="evidence" value="ECO:0007669"/>
    <property type="project" value="UniProtKB-SubCell"/>
</dbReference>
<dbReference type="eggNOG" id="COG4120">
    <property type="taxonomic scope" value="Bacteria"/>
</dbReference>
<dbReference type="PANTHER" id="PTHR32196">
    <property type="entry name" value="ABC TRANSPORTER PERMEASE PROTEIN YPHD-RELATED-RELATED"/>
    <property type="match status" value="1"/>
</dbReference>
<keyword evidence="3 6" id="KW-0812">Transmembrane</keyword>
<keyword evidence="2" id="KW-1003">Cell membrane</keyword>
<evidence type="ECO:0000256" key="3">
    <source>
        <dbReference type="ARBA" id="ARBA00022692"/>
    </source>
</evidence>
<accession>A0A1I0BVC3</accession>
<feature type="transmembrane region" description="Helical" evidence="6">
    <location>
        <begin position="273"/>
        <end position="293"/>
    </location>
</feature>
<feature type="transmembrane region" description="Helical" evidence="6">
    <location>
        <begin position="216"/>
        <end position="235"/>
    </location>
</feature>
<evidence type="ECO:0000313" key="7">
    <source>
        <dbReference type="EMBL" id="SET10954.1"/>
    </source>
</evidence>
<dbReference type="Pfam" id="PF02653">
    <property type="entry name" value="BPD_transp_2"/>
    <property type="match status" value="1"/>
</dbReference>
<sequence>MTGFLTAGIVTTAFEVGLIYALVALSLFISFTILNICDLSTDGCYTFGCAVGAVVTIAGHPILAIFAAMLAGILSGAVTAVLQTKFGVQSILAGIIVNTALYTVNLAVMGFSSNLSIFGTDTVFSLVKGISAGPVWRQWSSLIFLAVLVLGICFLLKEFLRTRLGLSLRATGDSPAMVRASSINPAFTVTVGLCVSNSLTGLAGCLIGQYNKTCDINLGTGMVTIALASLIIGESMTGRCRRMLPKILGVVLGSCLYRFIIAVALRLNVPTEAFKLVSAVIVAAAIVVPKAKVMLRKKGTRRRLAAGDAVQTEDGGIGE</sequence>
<name>A0A1I0BVC3_9FIRM</name>
<evidence type="ECO:0000256" key="1">
    <source>
        <dbReference type="ARBA" id="ARBA00004651"/>
    </source>
</evidence>
<feature type="transmembrane region" description="Helical" evidence="6">
    <location>
        <begin position="86"/>
        <end position="108"/>
    </location>
</feature>
<dbReference type="CDD" id="cd06574">
    <property type="entry name" value="TM_PBP1_branched-chain-AA_like"/>
    <property type="match status" value="1"/>
</dbReference>
<keyword evidence="5 6" id="KW-0472">Membrane</keyword>
<dbReference type="STRING" id="1526.SAMN02910262_00845"/>
<dbReference type="AlphaFoldDB" id="A0A1I0BVC3"/>
<dbReference type="RefSeq" id="WP_074648619.1">
    <property type="nucleotide sequence ID" value="NZ_FOIL01000005.1"/>
</dbReference>
<feature type="transmembrane region" description="Helical" evidence="6">
    <location>
        <begin position="18"/>
        <end position="37"/>
    </location>
</feature>
<dbReference type="InterPro" id="IPR001851">
    <property type="entry name" value="ABC_transp_permease"/>
</dbReference>
<feature type="transmembrane region" description="Helical" evidence="6">
    <location>
        <begin position="142"/>
        <end position="160"/>
    </location>
</feature>
<dbReference type="GO" id="GO:0022857">
    <property type="term" value="F:transmembrane transporter activity"/>
    <property type="evidence" value="ECO:0007669"/>
    <property type="project" value="InterPro"/>
</dbReference>
<protein>
    <submittedName>
        <fullName evidence="7">Putative ABC transport system permease protein</fullName>
    </submittedName>
</protein>
<proteinExistence type="predicted"/>
<feature type="transmembrane region" description="Helical" evidence="6">
    <location>
        <begin position="247"/>
        <end position="267"/>
    </location>
</feature>
<evidence type="ECO:0000256" key="5">
    <source>
        <dbReference type="ARBA" id="ARBA00023136"/>
    </source>
</evidence>
<evidence type="ECO:0000256" key="4">
    <source>
        <dbReference type="ARBA" id="ARBA00022989"/>
    </source>
</evidence>
<feature type="transmembrane region" description="Helical" evidence="6">
    <location>
        <begin position="186"/>
        <end position="210"/>
    </location>
</feature>
<dbReference type="PANTHER" id="PTHR32196:SF69">
    <property type="entry name" value="BRANCHED-CHAIN AMINO ACID TRANSPORT SYSTEM, PERMEASE PROTEIN"/>
    <property type="match status" value="1"/>
</dbReference>
<evidence type="ECO:0000256" key="6">
    <source>
        <dbReference type="SAM" id="Phobius"/>
    </source>
</evidence>
<organism evidence="7 8">
    <name type="scientific">[Clostridium] aminophilum</name>
    <dbReference type="NCBI Taxonomy" id="1526"/>
    <lineage>
        <taxon>Bacteria</taxon>
        <taxon>Bacillati</taxon>
        <taxon>Bacillota</taxon>
        <taxon>Clostridia</taxon>
        <taxon>Lachnospirales</taxon>
        <taxon>Lachnospiraceae</taxon>
    </lineage>
</organism>
<dbReference type="EMBL" id="FOIL01000005">
    <property type="protein sequence ID" value="SET10954.1"/>
    <property type="molecule type" value="Genomic_DNA"/>
</dbReference>
<reference evidence="7 8" key="1">
    <citation type="submission" date="2016-10" db="EMBL/GenBank/DDBJ databases">
        <authorList>
            <person name="de Groot N.N."/>
        </authorList>
    </citation>
    <scope>NUCLEOTIDE SEQUENCE [LARGE SCALE GENOMIC DNA]</scope>
    <source>
        <strain evidence="7 8">KH1P1</strain>
    </source>
</reference>
<evidence type="ECO:0000313" key="8">
    <source>
        <dbReference type="Proteomes" id="UP000199820"/>
    </source>
</evidence>
<keyword evidence="8" id="KW-1185">Reference proteome</keyword>
<evidence type="ECO:0000256" key="2">
    <source>
        <dbReference type="ARBA" id="ARBA00022475"/>
    </source>
</evidence>
<comment type="subcellular location">
    <subcellularLocation>
        <location evidence="1">Cell membrane</location>
        <topology evidence="1">Multi-pass membrane protein</topology>
    </subcellularLocation>
</comment>
<gene>
    <name evidence="7" type="ORF">SAMN04487771_100549</name>
</gene>
<keyword evidence="4 6" id="KW-1133">Transmembrane helix</keyword>
<dbReference type="Proteomes" id="UP000199820">
    <property type="component" value="Unassembled WGS sequence"/>
</dbReference>